<dbReference type="GO" id="GO:0006508">
    <property type="term" value="P:proteolysis"/>
    <property type="evidence" value="ECO:0007669"/>
    <property type="project" value="UniProtKB-KW"/>
</dbReference>
<dbReference type="Proteomes" id="UP000622475">
    <property type="component" value="Unassembled WGS sequence"/>
</dbReference>
<evidence type="ECO:0000256" key="1">
    <source>
        <dbReference type="ARBA" id="ARBA00004167"/>
    </source>
</evidence>
<proteinExistence type="predicted"/>
<keyword evidence="5 18" id="KW-0121">Carboxypeptidase</keyword>
<evidence type="ECO:0000256" key="9">
    <source>
        <dbReference type="ARBA" id="ARBA00022960"/>
    </source>
</evidence>
<dbReference type="GO" id="GO:0009002">
    <property type="term" value="F:serine-type D-Ala-D-Ala carboxypeptidase activity"/>
    <property type="evidence" value="ECO:0007669"/>
    <property type="project" value="UniProtKB-EC"/>
</dbReference>
<keyword evidence="9" id="KW-0133">Cell shape</keyword>
<reference evidence="18" key="1">
    <citation type="submission" date="2020-10" db="EMBL/GenBank/DDBJ databases">
        <title>Mucilaginibacter mali sp. nov., isolated from rhizosphere soil of apple orchard.</title>
        <authorList>
            <person name="Lee J.-S."/>
            <person name="Kim H.S."/>
            <person name="Kim J.-S."/>
        </authorList>
    </citation>
    <scope>NUCLEOTIDE SEQUENCE</scope>
    <source>
        <strain evidence="18">KCTC 22746</strain>
    </source>
</reference>
<gene>
    <name evidence="18" type="primary">mrdA</name>
    <name evidence="18" type="ORF">IRJ16_16430</name>
</gene>
<dbReference type="GO" id="GO:0071555">
    <property type="term" value="P:cell wall organization"/>
    <property type="evidence" value="ECO:0007669"/>
    <property type="project" value="UniProtKB-KW"/>
</dbReference>
<keyword evidence="19" id="KW-1185">Reference proteome</keyword>
<evidence type="ECO:0000256" key="6">
    <source>
        <dbReference type="ARBA" id="ARBA00022670"/>
    </source>
</evidence>
<evidence type="ECO:0000256" key="2">
    <source>
        <dbReference type="ARBA" id="ARBA00004236"/>
    </source>
</evidence>
<keyword evidence="4" id="KW-0997">Cell inner membrane</keyword>
<feature type="region of interest" description="Disordered" evidence="14">
    <location>
        <begin position="634"/>
        <end position="665"/>
    </location>
</feature>
<evidence type="ECO:0000259" key="17">
    <source>
        <dbReference type="Pfam" id="PF03717"/>
    </source>
</evidence>
<keyword evidence="8 18" id="KW-0378">Hydrolase</keyword>
<dbReference type="AlphaFoldDB" id="A0A929KXI8"/>
<keyword evidence="13" id="KW-0961">Cell wall biogenesis/degradation</keyword>
<keyword evidence="6" id="KW-0645">Protease</keyword>
<dbReference type="InterPro" id="IPR005311">
    <property type="entry name" value="PBP_dimer"/>
</dbReference>
<feature type="domain" description="Penicillin-binding protein dimerisation" evidence="17">
    <location>
        <begin position="52"/>
        <end position="212"/>
    </location>
</feature>
<keyword evidence="12 15" id="KW-0472">Membrane</keyword>
<keyword evidence="10" id="KW-0573">Peptidoglycan synthesis</keyword>
<comment type="caution">
    <text evidence="18">The sequence shown here is derived from an EMBL/GenBank/DDBJ whole genome shotgun (WGS) entry which is preliminary data.</text>
</comment>
<evidence type="ECO:0000256" key="15">
    <source>
        <dbReference type="SAM" id="Phobius"/>
    </source>
</evidence>
<evidence type="ECO:0000313" key="19">
    <source>
        <dbReference type="Proteomes" id="UP000622475"/>
    </source>
</evidence>
<comment type="subcellular location">
    <subcellularLocation>
        <location evidence="2">Cell membrane</location>
    </subcellularLocation>
    <subcellularLocation>
        <location evidence="1">Membrane</location>
        <topology evidence="1">Single-pass membrane protein</topology>
    </subcellularLocation>
</comment>
<dbReference type="PANTHER" id="PTHR30627:SF2">
    <property type="entry name" value="PEPTIDOGLYCAN D,D-TRANSPEPTIDASE MRDA"/>
    <property type="match status" value="1"/>
</dbReference>
<evidence type="ECO:0000256" key="13">
    <source>
        <dbReference type="ARBA" id="ARBA00023316"/>
    </source>
</evidence>
<organism evidence="18 19">
    <name type="scientific">Mucilaginibacter myungsuensis</name>
    <dbReference type="NCBI Taxonomy" id="649104"/>
    <lineage>
        <taxon>Bacteria</taxon>
        <taxon>Pseudomonadati</taxon>
        <taxon>Bacteroidota</taxon>
        <taxon>Sphingobacteriia</taxon>
        <taxon>Sphingobacteriales</taxon>
        <taxon>Sphingobacteriaceae</taxon>
        <taxon>Mucilaginibacter</taxon>
    </lineage>
</organism>
<dbReference type="GO" id="GO:0009252">
    <property type="term" value="P:peptidoglycan biosynthetic process"/>
    <property type="evidence" value="ECO:0007669"/>
    <property type="project" value="UniProtKB-KW"/>
</dbReference>
<evidence type="ECO:0000313" key="18">
    <source>
        <dbReference type="EMBL" id="MBE9663476.1"/>
    </source>
</evidence>
<dbReference type="InterPro" id="IPR001460">
    <property type="entry name" value="PCN-bd_Tpept"/>
</dbReference>
<dbReference type="NCBIfam" id="TIGR03423">
    <property type="entry name" value="pbp2_mrdA"/>
    <property type="match status" value="1"/>
</dbReference>
<dbReference type="RefSeq" id="WP_194112706.1">
    <property type="nucleotide sequence ID" value="NZ_JADFFL010000006.1"/>
</dbReference>
<evidence type="ECO:0000256" key="12">
    <source>
        <dbReference type="ARBA" id="ARBA00023136"/>
    </source>
</evidence>
<dbReference type="InterPro" id="IPR050515">
    <property type="entry name" value="Beta-lactam/transpept"/>
</dbReference>
<dbReference type="EC" id="3.4.16.4" evidence="18"/>
<feature type="transmembrane region" description="Helical" evidence="15">
    <location>
        <begin position="9"/>
        <end position="28"/>
    </location>
</feature>
<dbReference type="SUPFAM" id="SSF56601">
    <property type="entry name" value="beta-lactamase/transpeptidase-like"/>
    <property type="match status" value="1"/>
</dbReference>
<dbReference type="GO" id="GO:0008658">
    <property type="term" value="F:penicillin binding"/>
    <property type="evidence" value="ECO:0007669"/>
    <property type="project" value="InterPro"/>
</dbReference>
<dbReference type="InterPro" id="IPR036138">
    <property type="entry name" value="PBP_dimer_sf"/>
</dbReference>
<dbReference type="Gene3D" id="3.30.1390.30">
    <property type="entry name" value="Penicillin-binding protein 2a, domain 3"/>
    <property type="match status" value="1"/>
</dbReference>
<dbReference type="InterPro" id="IPR017790">
    <property type="entry name" value="Penicillin-binding_protein_2"/>
</dbReference>
<dbReference type="Pfam" id="PF00905">
    <property type="entry name" value="Transpeptidase"/>
    <property type="match status" value="1"/>
</dbReference>
<accession>A0A929KXI8</accession>
<keyword evidence="3" id="KW-1003">Cell membrane</keyword>
<sequence length="665" mass="73120">MNSFFARRYVVTIIFVVIALVLLARLFYLQIVDEKYILLAKNNVVRTRIVFPARGPIKDRNGIVLVENQPVYDIMVTPKQVKPFDTLALCDLLGIDMKGFRLRLANAKIKNGVTRATVFEGQLSGALYASLQERLYEFPGFDVQLRSVRSYPDSIAAHFLGYTDEVKNYDIEKHGGYYHPGDYIGRTGVESSYEEALRGQRGVQNLMVDNKGIPKGRFANGAYDTAAVAGEQLISSLDSRIQKLGEHLMQNKVGSIVAIEPSSGEILAFVSTPGYNPNLMVGRNHGNHYMDIQNSPNHRLMIRPIQATYPPGSSFKPLSALIALQEGVITKQTTYLCPGRYLANNGKPKCTHVHGLVNLSSAIAESCNGYFAMVYEKLINARGAKATATSLDYWASNVNKFGLGVKLGVDLNGEKRGRVPTSKLYNKFYPNGQWRSKTILSNAIGQGEVEATMLQLANVECAIANRGFFYTPHLIKAIGDKKVIKPEFTVKHDVGVDAQYFEQVILGMQQVVDYGTARASKIPGIIMCGKTGTAQNSDHSGKNHSVFVAFAPRDTPKIAIAVIVENSGDGGTYAAPIASFMVEQYLRGKITPRDAGPGFSVDYYSGLNLMPQPKVKAPVKPLSPKDSIKQKLIDSAAMKQRAPKSPANRSKPITIAMLPKKEDRK</sequence>
<dbReference type="GO" id="GO:0005886">
    <property type="term" value="C:plasma membrane"/>
    <property type="evidence" value="ECO:0007669"/>
    <property type="project" value="UniProtKB-SubCell"/>
</dbReference>
<dbReference type="GO" id="GO:0008360">
    <property type="term" value="P:regulation of cell shape"/>
    <property type="evidence" value="ECO:0007669"/>
    <property type="project" value="UniProtKB-KW"/>
</dbReference>
<evidence type="ECO:0000256" key="4">
    <source>
        <dbReference type="ARBA" id="ARBA00022519"/>
    </source>
</evidence>
<evidence type="ECO:0000259" key="16">
    <source>
        <dbReference type="Pfam" id="PF00905"/>
    </source>
</evidence>
<dbReference type="Gene3D" id="3.40.710.10">
    <property type="entry name" value="DD-peptidase/beta-lactamase superfamily"/>
    <property type="match status" value="1"/>
</dbReference>
<evidence type="ECO:0000256" key="5">
    <source>
        <dbReference type="ARBA" id="ARBA00022645"/>
    </source>
</evidence>
<evidence type="ECO:0000256" key="14">
    <source>
        <dbReference type="SAM" id="MobiDB-lite"/>
    </source>
</evidence>
<dbReference type="InterPro" id="IPR012338">
    <property type="entry name" value="Beta-lactam/transpept-like"/>
</dbReference>
<evidence type="ECO:0000256" key="10">
    <source>
        <dbReference type="ARBA" id="ARBA00022984"/>
    </source>
</evidence>
<keyword evidence="11 15" id="KW-1133">Transmembrane helix</keyword>
<dbReference type="Gene3D" id="3.90.1310.10">
    <property type="entry name" value="Penicillin-binding protein 2a (Domain 2)"/>
    <property type="match status" value="1"/>
</dbReference>
<name>A0A929KXI8_9SPHI</name>
<evidence type="ECO:0000256" key="7">
    <source>
        <dbReference type="ARBA" id="ARBA00022692"/>
    </source>
</evidence>
<keyword evidence="7 15" id="KW-0812">Transmembrane</keyword>
<dbReference type="GO" id="GO:0071972">
    <property type="term" value="F:peptidoglycan L,D-transpeptidase activity"/>
    <property type="evidence" value="ECO:0007669"/>
    <property type="project" value="TreeGrafter"/>
</dbReference>
<evidence type="ECO:0000256" key="3">
    <source>
        <dbReference type="ARBA" id="ARBA00022475"/>
    </source>
</evidence>
<feature type="domain" description="Penicillin-binding protein transpeptidase" evidence="16">
    <location>
        <begin position="254"/>
        <end position="579"/>
    </location>
</feature>
<dbReference type="Pfam" id="PF03717">
    <property type="entry name" value="PBP_dimer"/>
    <property type="match status" value="1"/>
</dbReference>
<dbReference type="EMBL" id="JADFFL010000006">
    <property type="protein sequence ID" value="MBE9663476.1"/>
    <property type="molecule type" value="Genomic_DNA"/>
</dbReference>
<evidence type="ECO:0000256" key="11">
    <source>
        <dbReference type="ARBA" id="ARBA00022989"/>
    </source>
</evidence>
<evidence type="ECO:0000256" key="8">
    <source>
        <dbReference type="ARBA" id="ARBA00022801"/>
    </source>
</evidence>
<dbReference type="SUPFAM" id="SSF56519">
    <property type="entry name" value="Penicillin binding protein dimerisation domain"/>
    <property type="match status" value="1"/>
</dbReference>
<protein>
    <submittedName>
        <fullName evidence="18">Penicillin-binding protein 2</fullName>
        <ecNumber evidence="18">3.4.16.4</ecNumber>
    </submittedName>
</protein>
<dbReference type="PANTHER" id="PTHR30627">
    <property type="entry name" value="PEPTIDOGLYCAN D,D-TRANSPEPTIDASE"/>
    <property type="match status" value="1"/>
</dbReference>